<dbReference type="GO" id="GO:0016787">
    <property type="term" value="F:hydrolase activity"/>
    <property type="evidence" value="ECO:0007669"/>
    <property type="project" value="UniProtKB-KW"/>
</dbReference>
<evidence type="ECO:0000313" key="6">
    <source>
        <dbReference type="EMBL" id="GBC59693.1"/>
    </source>
</evidence>
<gene>
    <name evidence="6" type="ORF">DENIS_0634</name>
</gene>
<reference evidence="7" key="1">
    <citation type="submission" date="2017-11" db="EMBL/GenBank/DDBJ databases">
        <authorList>
            <person name="Watanabe M."/>
            <person name="Kojima H."/>
        </authorList>
    </citation>
    <scope>NUCLEOTIDE SEQUENCE [LARGE SCALE GENOMIC DNA]</scope>
    <source>
        <strain evidence="7">Tokyo 01</strain>
    </source>
</reference>
<dbReference type="SMART" id="SM00849">
    <property type="entry name" value="Lactamase_B"/>
    <property type="match status" value="1"/>
</dbReference>
<dbReference type="AlphaFoldDB" id="A0A401FRW5"/>
<dbReference type="PANTHER" id="PTHR46233">
    <property type="entry name" value="HYDROXYACYLGLUTATHIONE HYDROLASE GLOC"/>
    <property type="match status" value="1"/>
</dbReference>
<dbReference type="Proteomes" id="UP000288096">
    <property type="component" value="Unassembled WGS sequence"/>
</dbReference>
<dbReference type="InterPro" id="IPR051453">
    <property type="entry name" value="MBL_Glyoxalase_II"/>
</dbReference>
<proteinExistence type="predicted"/>
<dbReference type="Gene3D" id="3.60.15.10">
    <property type="entry name" value="Ribonuclease Z/Hydroxyacylglutathione hydrolase-like"/>
    <property type="match status" value="1"/>
</dbReference>
<evidence type="ECO:0000256" key="2">
    <source>
        <dbReference type="ARBA" id="ARBA00022723"/>
    </source>
</evidence>
<dbReference type="Pfam" id="PF00753">
    <property type="entry name" value="Lactamase_B"/>
    <property type="match status" value="1"/>
</dbReference>
<dbReference type="OrthoDB" id="9802991at2"/>
<protein>
    <submittedName>
        <fullName evidence="6">MBL fold metallo-hydrolase</fullName>
    </submittedName>
</protein>
<comment type="cofactor">
    <cofactor evidence="1">
        <name>Zn(2+)</name>
        <dbReference type="ChEBI" id="CHEBI:29105"/>
    </cofactor>
</comment>
<accession>A0A401FRW5</accession>
<dbReference type="InterPro" id="IPR036866">
    <property type="entry name" value="RibonucZ/Hydroxyglut_hydro"/>
</dbReference>
<dbReference type="EMBL" id="BEXT01000001">
    <property type="protein sequence ID" value="GBC59693.1"/>
    <property type="molecule type" value="Genomic_DNA"/>
</dbReference>
<keyword evidence="2" id="KW-0479">Metal-binding</keyword>
<comment type="caution">
    <text evidence="6">The sequence shown here is derived from an EMBL/GenBank/DDBJ whole genome shotgun (WGS) entry which is preliminary data.</text>
</comment>
<evidence type="ECO:0000313" key="7">
    <source>
        <dbReference type="Proteomes" id="UP000288096"/>
    </source>
</evidence>
<sequence length="206" mass="22307">MIIKSLEVGPIMANCYILGCENTRAAVIIDPGDDSDRIQAELSQLSLTAKYIVNTHGHFDHVGANKKMKTATGAPILIHKGDAPMLSRLSTDATMFGLSAENSPEPDRMVADGDIIEFGEITLKVFHTPGHSPGGISLYTDGYVFVGDTLFAGSIGRTDLPGGDYDTLITSVRNKLFILADDTRVFCGHGPETTIGREKQYNPFFR</sequence>
<dbReference type="GO" id="GO:0046872">
    <property type="term" value="F:metal ion binding"/>
    <property type="evidence" value="ECO:0007669"/>
    <property type="project" value="UniProtKB-KW"/>
</dbReference>
<dbReference type="PANTHER" id="PTHR46233:SF3">
    <property type="entry name" value="HYDROXYACYLGLUTATHIONE HYDROLASE GLOC"/>
    <property type="match status" value="1"/>
</dbReference>
<evidence type="ECO:0000256" key="1">
    <source>
        <dbReference type="ARBA" id="ARBA00001947"/>
    </source>
</evidence>
<feature type="domain" description="Metallo-beta-lactamase" evidence="5">
    <location>
        <begin position="12"/>
        <end position="189"/>
    </location>
</feature>
<keyword evidence="7" id="KW-1185">Reference proteome</keyword>
<dbReference type="SUPFAM" id="SSF56281">
    <property type="entry name" value="Metallo-hydrolase/oxidoreductase"/>
    <property type="match status" value="1"/>
</dbReference>
<name>A0A401FRW5_9BACT</name>
<organism evidence="6 7">
    <name type="scientific">Desulfonema ishimotonii</name>
    <dbReference type="NCBI Taxonomy" id="45657"/>
    <lineage>
        <taxon>Bacteria</taxon>
        <taxon>Pseudomonadati</taxon>
        <taxon>Thermodesulfobacteriota</taxon>
        <taxon>Desulfobacteria</taxon>
        <taxon>Desulfobacterales</taxon>
        <taxon>Desulfococcaceae</taxon>
        <taxon>Desulfonema</taxon>
    </lineage>
</organism>
<reference evidence="7" key="2">
    <citation type="submission" date="2019-01" db="EMBL/GenBank/DDBJ databases">
        <title>Genome sequence of Desulfonema ishimotonii strain Tokyo 01.</title>
        <authorList>
            <person name="Fukui M."/>
        </authorList>
    </citation>
    <scope>NUCLEOTIDE SEQUENCE [LARGE SCALE GENOMIC DNA]</scope>
    <source>
        <strain evidence="7">Tokyo 01</strain>
    </source>
</reference>
<dbReference type="InterPro" id="IPR001279">
    <property type="entry name" value="Metallo-B-lactamas"/>
</dbReference>
<evidence type="ECO:0000256" key="4">
    <source>
        <dbReference type="ARBA" id="ARBA00022833"/>
    </source>
</evidence>
<keyword evidence="4" id="KW-0862">Zinc</keyword>
<evidence type="ECO:0000256" key="3">
    <source>
        <dbReference type="ARBA" id="ARBA00022801"/>
    </source>
</evidence>
<dbReference type="RefSeq" id="WP_124327185.1">
    <property type="nucleotide sequence ID" value="NZ_BEXT01000001.1"/>
</dbReference>
<evidence type="ECO:0000259" key="5">
    <source>
        <dbReference type="SMART" id="SM00849"/>
    </source>
</evidence>
<keyword evidence="3 6" id="KW-0378">Hydrolase</keyword>